<gene>
    <name evidence="1" type="ORF">R1sor_002032</name>
</gene>
<evidence type="ECO:0000313" key="1">
    <source>
        <dbReference type="EMBL" id="KAL3684010.1"/>
    </source>
</evidence>
<keyword evidence="2" id="KW-1185">Reference proteome</keyword>
<organism evidence="1 2">
    <name type="scientific">Riccia sorocarpa</name>
    <dbReference type="NCBI Taxonomy" id="122646"/>
    <lineage>
        <taxon>Eukaryota</taxon>
        <taxon>Viridiplantae</taxon>
        <taxon>Streptophyta</taxon>
        <taxon>Embryophyta</taxon>
        <taxon>Marchantiophyta</taxon>
        <taxon>Marchantiopsida</taxon>
        <taxon>Marchantiidae</taxon>
        <taxon>Marchantiales</taxon>
        <taxon>Ricciaceae</taxon>
        <taxon>Riccia</taxon>
    </lineage>
</organism>
<reference evidence="1 2" key="1">
    <citation type="submission" date="2024-09" db="EMBL/GenBank/DDBJ databases">
        <title>Chromosome-scale assembly of Riccia sorocarpa.</title>
        <authorList>
            <person name="Paukszto L."/>
        </authorList>
    </citation>
    <scope>NUCLEOTIDE SEQUENCE [LARGE SCALE GENOMIC DNA]</scope>
    <source>
        <strain evidence="1">LP-2024</strain>
        <tissue evidence="1">Aerial parts of the thallus</tissue>
    </source>
</reference>
<comment type="caution">
    <text evidence="1">The sequence shown here is derived from an EMBL/GenBank/DDBJ whole genome shotgun (WGS) entry which is preliminary data.</text>
</comment>
<dbReference type="AlphaFoldDB" id="A0ABD3H105"/>
<dbReference type="Proteomes" id="UP001633002">
    <property type="component" value="Unassembled WGS sequence"/>
</dbReference>
<name>A0ABD3H105_9MARC</name>
<proteinExistence type="predicted"/>
<accession>A0ABD3H105</accession>
<dbReference type="EMBL" id="JBJQOH010000006">
    <property type="protein sequence ID" value="KAL3684010.1"/>
    <property type="molecule type" value="Genomic_DNA"/>
</dbReference>
<protein>
    <submittedName>
        <fullName evidence="1">Uncharacterized protein</fullName>
    </submittedName>
</protein>
<sequence>MPLTSGACSSWTTNTGCSIAEQGEDFVYLGMRSGCKIDEKVVVEEIIKKLMKRITHWSIRAGKPKTSLIAWWKLGLRKEEGGLNWIPLRNRAEAMLLLPSGQIKNALVLNRMLKNWFRIRKFLRRTWEKQEIPVTFSVRQLGQVAHLYVKDGNRWAHKAVKIILALGCTEGIHIWDHRGDWRQITEMVARSSRVLMPEDRSCIAEWDNWLKKQTPSEKPITEVAGWSLANQR</sequence>
<evidence type="ECO:0000313" key="2">
    <source>
        <dbReference type="Proteomes" id="UP001633002"/>
    </source>
</evidence>